<protein>
    <recommendedName>
        <fullName evidence="3">Topoisomerase II</fullName>
    </recommendedName>
</protein>
<name>A0A1A9EXH7_9GAMM</name>
<dbReference type="Pfam" id="PF11197">
    <property type="entry name" value="DUF2835"/>
    <property type="match status" value="1"/>
</dbReference>
<accession>A0A1A9EXH7</accession>
<reference evidence="1 2" key="2">
    <citation type="journal article" date="2018" name="Int. J. Syst. Evol. Microbiol.">
        <title>Marinobacterium aestuarii sp. nov., a benzene-degrading marine bacterium isolated from estuary sediment.</title>
        <authorList>
            <person name="Bae S.S."/>
            <person name="Jung J."/>
            <person name="Chung D."/>
            <person name="Baek K."/>
        </authorList>
    </citation>
    <scope>NUCLEOTIDE SEQUENCE [LARGE SCALE GENOMIC DNA]</scope>
    <source>
        <strain evidence="1 2">ST58-10</strain>
    </source>
</reference>
<dbReference type="OrthoDB" id="5600793at2"/>
<evidence type="ECO:0008006" key="3">
    <source>
        <dbReference type="Google" id="ProtNLM"/>
    </source>
</evidence>
<dbReference type="STRING" id="1821621.A8C75_07460"/>
<reference evidence="2" key="1">
    <citation type="submission" date="2016-05" db="EMBL/GenBank/DDBJ databases">
        <authorList>
            <person name="Baek K."/>
            <person name="Yang S.-J."/>
        </authorList>
    </citation>
    <scope>NUCLEOTIDE SEQUENCE [LARGE SCALE GENOMIC DNA]</scope>
    <source>
        <strain evidence="2">ST58-10</strain>
    </source>
</reference>
<sequence length="74" mass="8542">MAQVEFDLAISREEYLRHYQAQGRLQVTVTALDGRRVRFPAGILQRFVLSDGVRGRFVIHFDPQGRLSSIARLR</sequence>
<keyword evidence="2" id="KW-1185">Reference proteome</keyword>
<dbReference type="Proteomes" id="UP000078070">
    <property type="component" value="Chromosome"/>
</dbReference>
<dbReference type="KEGG" id="mars:A8C75_07460"/>
<dbReference type="AlphaFoldDB" id="A0A1A9EXH7"/>
<proteinExistence type="predicted"/>
<dbReference type="RefSeq" id="WP_067380174.1">
    <property type="nucleotide sequence ID" value="NZ_CP015839.1"/>
</dbReference>
<gene>
    <name evidence="1" type="ORF">A8C75_07460</name>
</gene>
<dbReference type="EMBL" id="CP015839">
    <property type="protein sequence ID" value="ANG62341.1"/>
    <property type="molecule type" value="Genomic_DNA"/>
</dbReference>
<organism evidence="1 2">
    <name type="scientific">Marinobacterium aestuarii</name>
    <dbReference type="NCBI Taxonomy" id="1821621"/>
    <lineage>
        <taxon>Bacteria</taxon>
        <taxon>Pseudomonadati</taxon>
        <taxon>Pseudomonadota</taxon>
        <taxon>Gammaproteobacteria</taxon>
        <taxon>Oceanospirillales</taxon>
        <taxon>Oceanospirillaceae</taxon>
        <taxon>Marinobacterium</taxon>
    </lineage>
</organism>
<evidence type="ECO:0000313" key="2">
    <source>
        <dbReference type="Proteomes" id="UP000078070"/>
    </source>
</evidence>
<dbReference type="InterPro" id="IPR021363">
    <property type="entry name" value="DUF2835"/>
</dbReference>
<evidence type="ECO:0000313" key="1">
    <source>
        <dbReference type="EMBL" id="ANG62341.1"/>
    </source>
</evidence>